<evidence type="ECO:0000313" key="2">
    <source>
        <dbReference type="EMBL" id="CAI0381168.1"/>
    </source>
</evidence>
<proteinExistence type="predicted"/>
<reference evidence="2" key="1">
    <citation type="submission" date="2022-08" db="EMBL/GenBank/DDBJ databases">
        <authorList>
            <person name="Gutierrez-Valencia J."/>
        </authorList>
    </citation>
    <scope>NUCLEOTIDE SEQUENCE</scope>
</reference>
<accession>A0AAV0H8U3</accession>
<dbReference type="Proteomes" id="UP001154282">
    <property type="component" value="Unassembled WGS sequence"/>
</dbReference>
<keyword evidence="3" id="KW-1185">Reference proteome</keyword>
<feature type="signal peptide" evidence="1">
    <location>
        <begin position="1"/>
        <end position="22"/>
    </location>
</feature>
<comment type="caution">
    <text evidence="2">The sequence shown here is derived from an EMBL/GenBank/DDBJ whole genome shotgun (WGS) entry which is preliminary data.</text>
</comment>
<evidence type="ECO:0008006" key="4">
    <source>
        <dbReference type="Google" id="ProtNLM"/>
    </source>
</evidence>
<evidence type="ECO:0000313" key="3">
    <source>
        <dbReference type="Proteomes" id="UP001154282"/>
    </source>
</evidence>
<keyword evidence="1" id="KW-0732">Signal</keyword>
<gene>
    <name evidence="2" type="ORF">LITE_LOCUS3011</name>
</gene>
<dbReference type="AlphaFoldDB" id="A0AAV0H8U3"/>
<dbReference type="EMBL" id="CAMGYJ010000002">
    <property type="protein sequence ID" value="CAI0381168.1"/>
    <property type="molecule type" value="Genomic_DNA"/>
</dbReference>
<feature type="chain" id="PRO_5043448962" description="Secreted protein" evidence="1">
    <location>
        <begin position="23"/>
        <end position="194"/>
    </location>
</feature>
<sequence length="194" mass="21958">MLSASICMLFLHLALLPLKLLLDLINRHQREVTNQRVTLLAQALHSLVILLRPLCCSRQSGLRNRVDRWIPVEYAVHLHRVAHHNVLGLRHCVTEGGFGTFGSALIHKFLSLLGCRVEQGLGLANYLLCYWWCVLVELGGSLVYLLNQTKPNSINLHSQLGIFANEVHDLLKIPSNMKMNASRCQMQHSQIKLD</sequence>
<protein>
    <recommendedName>
        <fullName evidence="4">Secreted protein</fullName>
    </recommendedName>
</protein>
<evidence type="ECO:0000256" key="1">
    <source>
        <dbReference type="SAM" id="SignalP"/>
    </source>
</evidence>
<name>A0AAV0H8U3_9ROSI</name>
<organism evidence="2 3">
    <name type="scientific">Linum tenue</name>
    <dbReference type="NCBI Taxonomy" id="586396"/>
    <lineage>
        <taxon>Eukaryota</taxon>
        <taxon>Viridiplantae</taxon>
        <taxon>Streptophyta</taxon>
        <taxon>Embryophyta</taxon>
        <taxon>Tracheophyta</taxon>
        <taxon>Spermatophyta</taxon>
        <taxon>Magnoliopsida</taxon>
        <taxon>eudicotyledons</taxon>
        <taxon>Gunneridae</taxon>
        <taxon>Pentapetalae</taxon>
        <taxon>rosids</taxon>
        <taxon>fabids</taxon>
        <taxon>Malpighiales</taxon>
        <taxon>Linaceae</taxon>
        <taxon>Linum</taxon>
    </lineage>
</organism>